<dbReference type="SUPFAM" id="SSF81383">
    <property type="entry name" value="F-box domain"/>
    <property type="match status" value="1"/>
</dbReference>
<dbReference type="PANTHER" id="PTHR33736">
    <property type="entry name" value="F-BOX PROTEIN-RELATED"/>
    <property type="match status" value="1"/>
</dbReference>
<accession>B9I0Q1</accession>
<gene>
    <name evidence="1" type="ORF">POPTR_011G149900</name>
</gene>
<dbReference type="InterPro" id="IPR045283">
    <property type="entry name" value="AT3G44326-like"/>
</dbReference>
<protein>
    <recommendedName>
        <fullName evidence="3">F-box domain-containing protein</fullName>
    </recommendedName>
</protein>
<dbReference type="EMBL" id="CM009300">
    <property type="protein sequence ID" value="PNT13567.1"/>
    <property type="molecule type" value="Genomic_DNA"/>
</dbReference>
<evidence type="ECO:0008006" key="3">
    <source>
        <dbReference type="Google" id="ProtNLM"/>
    </source>
</evidence>
<dbReference type="InterPro" id="IPR036047">
    <property type="entry name" value="F-box-like_dom_sf"/>
</dbReference>
<sequence length="153" mass="17029">MAHVDGSALASVPCTCSELRDIAHDQILWKVLSFQNRCVLSRILDGIPEAVDIFKHGLVDSSWEMIADEREKLFLNCPFKLGVLGVKDEDSDERLASPLSPLNGARKSREDHCKKLIEDLKLSRILVDKKTGKAVNLLSWQSLSNTQELALSS</sequence>
<organism evidence="1 2">
    <name type="scientific">Populus trichocarpa</name>
    <name type="common">Western balsam poplar</name>
    <name type="synonym">Populus balsamifera subsp. trichocarpa</name>
    <dbReference type="NCBI Taxonomy" id="3694"/>
    <lineage>
        <taxon>Eukaryota</taxon>
        <taxon>Viridiplantae</taxon>
        <taxon>Streptophyta</taxon>
        <taxon>Embryophyta</taxon>
        <taxon>Tracheophyta</taxon>
        <taxon>Spermatophyta</taxon>
        <taxon>Magnoliopsida</taxon>
        <taxon>eudicotyledons</taxon>
        <taxon>Gunneridae</taxon>
        <taxon>Pentapetalae</taxon>
        <taxon>rosids</taxon>
        <taxon>fabids</taxon>
        <taxon>Malpighiales</taxon>
        <taxon>Salicaceae</taxon>
        <taxon>Saliceae</taxon>
        <taxon>Populus</taxon>
    </lineage>
</organism>
<dbReference type="AlphaFoldDB" id="B9I0Q1"/>
<dbReference type="PANTHER" id="PTHR33736:SF15">
    <property type="entry name" value="F-BOX DOMAIN-CONTAINING PROTEIN"/>
    <property type="match status" value="1"/>
</dbReference>
<name>B9I0Q1_POPTR</name>
<dbReference type="HOGENOM" id="CLU_1716340_0_0_1"/>
<evidence type="ECO:0000313" key="2">
    <source>
        <dbReference type="Proteomes" id="UP000006729"/>
    </source>
</evidence>
<dbReference type="Proteomes" id="UP000006729">
    <property type="component" value="Chromosome 11"/>
</dbReference>
<proteinExistence type="predicted"/>
<keyword evidence="2" id="KW-1185">Reference proteome</keyword>
<evidence type="ECO:0000313" key="1">
    <source>
        <dbReference type="EMBL" id="PNT13567.1"/>
    </source>
</evidence>
<dbReference type="InParanoid" id="B9I0Q1"/>
<reference evidence="1 2" key="1">
    <citation type="journal article" date="2006" name="Science">
        <title>The genome of black cottonwood, Populus trichocarpa (Torr. &amp; Gray).</title>
        <authorList>
            <person name="Tuskan G.A."/>
            <person name="Difazio S."/>
            <person name="Jansson S."/>
            <person name="Bohlmann J."/>
            <person name="Grigoriev I."/>
            <person name="Hellsten U."/>
            <person name="Putnam N."/>
            <person name="Ralph S."/>
            <person name="Rombauts S."/>
            <person name="Salamov A."/>
            <person name="Schein J."/>
            <person name="Sterck L."/>
            <person name="Aerts A."/>
            <person name="Bhalerao R.R."/>
            <person name="Bhalerao R.P."/>
            <person name="Blaudez D."/>
            <person name="Boerjan W."/>
            <person name="Brun A."/>
            <person name="Brunner A."/>
            <person name="Busov V."/>
            <person name="Campbell M."/>
            <person name="Carlson J."/>
            <person name="Chalot M."/>
            <person name="Chapman J."/>
            <person name="Chen G.L."/>
            <person name="Cooper D."/>
            <person name="Coutinho P.M."/>
            <person name="Couturier J."/>
            <person name="Covert S."/>
            <person name="Cronk Q."/>
            <person name="Cunningham R."/>
            <person name="Davis J."/>
            <person name="Degroeve S."/>
            <person name="Dejardin A."/>
            <person name="Depamphilis C."/>
            <person name="Detter J."/>
            <person name="Dirks B."/>
            <person name="Dubchak I."/>
            <person name="Duplessis S."/>
            <person name="Ehlting J."/>
            <person name="Ellis B."/>
            <person name="Gendler K."/>
            <person name="Goodstein D."/>
            <person name="Gribskov M."/>
            <person name="Grimwood J."/>
            <person name="Groover A."/>
            <person name="Gunter L."/>
            <person name="Hamberger B."/>
            <person name="Heinze B."/>
            <person name="Helariutta Y."/>
            <person name="Henrissat B."/>
            <person name="Holligan D."/>
            <person name="Holt R."/>
            <person name="Huang W."/>
            <person name="Islam-Faridi N."/>
            <person name="Jones S."/>
            <person name="Jones-Rhoades M."/>
            <person name="Jorgensen R."/>
            <person name="Joshi C."/>
            <person name="Kangasjarvi J."/>
            <person name="Karlsson J."/>
            <person name="Kelleher C."/>
            <person name="Kirkpatrick R."/>
            <person name="Kirst M."/>
            <person name="Kohler A."/>
            <person name="Kalluri U."/>
            <person name="Larimer F."/>
            <person name="Leebens-Mack J."/>
            <person name="Leple J.C."/>
            <person name="Locascio P."/>
            <person name="Lou Y."/>
            <person name="Lucas S."/>
            <person name="Martin F."/>
            <person name="Montanini B."/>
            <person name="Napoli C."/>
            <person name="Nelson D.R."/>
            <person name="Nelson C."/>
            <person name="Nieminen K."/>
            <person name="Nilsson O."/>
            <person name="Pereda V."/>
            <person name="Peter G."/>
            <person name="Philippe R."/>
            <person name="Pilate G."/>
            <person name="Poliakov A."/>
            <person name="Razumovskaya J."/>
            <person name="Richardson P."/>
            <person name="Rinaldi C."/>
            <person name="Ritland K."/>
            <person name="Rouze P."/>
            <person name="Ryaboy D."/>
            <person name="Schmutz J."/>
            <person name="Schrader J."/>
            <person name="Segerman B."/>
            <person name="Shin H."/>
            <person name="Siddiqui A."/>
            <person name="Sterky F."/>
            <person name="Terry A."/>
            <person name="Tsai C.J."/>
            <person name="Uberbacher E."/>
            <person name="Unneberg P."/>
            <person name="Vahala J."/>
            <person name="Wall K."/>
            <person name="Wessler S."/>
            <person name="Yang G."/>
            <person name="Yin T."/>
            <person name="Douglas C."/>
            <person name="Marra M."/>
            <person name="Sandberg G."/>
            <person name="Van de Peer Y."/>
            <person name="Rokhsar D."/>
        </authorList>
    </citation>
    <scope>NUCLEOTIDE SEQUENCE [LARGE SCALE GENOMIC DNA]</scope>
    <source>
        <strain evidence="2">cv. Nisqually</strain>
    </source>
</reference>